<evidence type="ECO:0000256" key="1">
    <source>
        <dbReference type="ARBA" id="ARBA00023242"/>
    </source>
</evidence>
<dbReference type="GO" id="GO:0008270">
    <property type="term" value="F:zinc ion binding"/>
    <property type="evidence" value="ECO:0007669"/>
    <property type="project" value="InterPro"/>
</dbReference>
<feature type="compositionally biased region" description="Basic and acidic residues" evidence="2">
    <location>
        <begin position="1"/>
        <end position="14"/>
    </location>
</feature>
<feature type="region of interest" description="Disordered" evidence="2">
    <location>
        <begin position="1"/>
        <end position="56"/>
    </location>
</feature>
<dbReference type="SUPFAM" id="SSF57701">
    <property type="entry name" value="Zn2/Cys6 DNA-binding domain"/>
    <property type="match status" value="1"/>
</dbReference>
<name>A0A1Y2LNI5_EPING</name>
<evidence type="ECO:0000259" key="3">
    <source>
        <dbReference type="PROSITE" id="PS50048"/>
    </source>
</evidence>
<accession>A0A1Y2LNI5</accession>
<evidence type="ECO:0000256" key="2">
    <source>
        <dbReference type="SAM" id="MobiDB-lite"/>
    </source>
</evidence>
<dbReference type="OMA" id="LPCSRTY"/>
<evidence type="ECO:0000313" key="5">
    <source>
        <dbReference type="Proteomes" id="UP000193240"/>
    </source>
</evidence>
<dbReference type="InterPro" id="IPR001138">
    <property type="entry name" value="Zn2Cys6_DnaBD"/>
</dbReference>
<organism evidence="4 5">
    <name type="scientific">Epicoccum nigrum</name>
    <name type="common">Soil fungus</name>
    <name type="synonym">Epicoccum purpurascens</name>
    <dbReference type="NCBI Taxonomy" id="105696"/>
    <lineage>
        <taxon>Eukaryota</taxon>
        <taxon>Fungi</taxon>
        <taxon>Dikarya</taxon>
        <taxon>Ascomycota</taxon>
        <taxon>Pezizomycotina</taxon>
        <taxon>Dothideomycetes</taxon>
        <taxon>Pleosporomycetidae</taxon>
        <taxon>Pleosporales</taxon>
        <taxon>Pleosporineae</taxon>
        <taxon>Didymellaceae</taxon>
        <taxon>Epicoccum</taxon>
    </lineage>
</organism>
<keyword evidence="1" id="KW-0539">Nucleus</keyword>
<reference evidence="4 5" key="1">
    <citation type="journal article" date="2017" name="Genome Announc.">
        <title>Genome sequence of the saprophytic ascomycete Epicoccum nigrum ICMP 19927 strain isolated from New Zealand.</title>
        <authorList>
            <person name="Fokin M."/>
            <person name="Fleetwood D."/>
            <person name="Weir B.S."/>
            <person name="Villas-Boas S.G."/>
        </authorList>
    </citation>
    <scope>NUCLEOTIDE SEQUENCE [LARGE SCALE GENOMIC DNA]</scope>
    <source>
        <strain evidence="4 5">ICMP 19927</strain>
    </source>
</reference>
<proteinExistence type="predicted"/>
<sequence length="305" mass="34157">MDNSKLRLREDRQHQTSASDQDRVSNWLRDASLQEHDDVSEIGDSAPREPATPPPGRSLLVQYCEEVSPTNTSFTSDWASVFDEPDTQCDAWIEDPFGNDVPDASPTHEELHNSQTKVMRSSARSDLTVLNTGRSVAASYDSTEVAETLGEEGANILAEAATAPIDPNKPRITQINSCTQCTVADLKCSRSVPSCSRCNRKGQGSLCLLQRARYRGELDSDLPCSSTVLLELKDDDESIWQQKVNLSKELEDLWRAQEDRKNWVLPSLDVPRSHYRRNYRRVQKVFPGEGKGELTLKELHVAVVD</sequence>
<dbReference type="InParanoid" id="A0A1Y2LNI5"/>
<gene>
    <name evidence="4" type="ORF">B5807_10195</name>
</gene>
<dbReference type="EMBL" id="KZ107854">
    <property type="protein sequence ID" value="OSS45534.1"/>
    <property type="molecule type" value="Genomic_DNA"/>
</dbReference>
<feature type="domain" description="Zn(2)-C6 fungal-type" evidence="3">
    <location>
        <begin position="177"/>
        <end position="209"/>
    </location>
</feature>
<dbReference type="AlphaFoldDB" id="A0A1Y2LNI5"/>
<keyword evidence="5" id="KW-1185">Reference proteome</keyword>
<evidence type="ECO:0000313" key="4">
    <source>
        <dbReference type="EMBL" id="OSS45534.1"/>
    </source>
</evidence>
<dbReference type="InterPro" id="IPR036864">
    <property type="entry name" value="Zn2-C6_fun-type_DNA-bd_sf"/>
</dbReference>
<dbReference type="GO" id="GO:0000981">
    <property type="term" value="F:DNA-binding transcription factor activity, RNA polymerase II-specific"/>
    <property type="evidence" value="ECO:0007669"/>
    <property type="project" value="InterPro"/>
</dbReference>
<protein>
    <recommendedName>
        <fullName evidence="3">Zn(2)-C6 fungal-type domain-containing protein</fullName>
    </recommendedName>
</protein>
<dbReference type="PROSITE" id="PS50048">
    <property type="entry name" value="ZN2_CY6_FUNGAL_2"/>
    <property type="match status" value="1"/>
</dbReference>
<dbReference type="Proteomes" id="UP000193240">
    <property type="component" value="Unassembled WGS sequence"/>
</dbReference>